<feature type="compositionally biased region" description="Polar residues" evidence="1">
    <location>
        <begin position="65"/>
        <end position="103"/>
    </location>
</feature>
<evidence type="ECO:0000313" key="2">
    <source>
        <dbReference type="EMBL" id="KAE8291599.1"/>
    </source>
</evidence>
<feature type="region of interest" description="Disordered" evidence="1">
    <location>
        <begin position="149"/>
        <end position="244"/>
    </location>
</feature>
<feature type="compositionally biased region" description="Basic and acidic residues" evidence="1">
    <location>
        <begin position="284"/>
        <end position="295"/>
    </location>
</feature>
<dbReference type="PANTHER" id="PTHR32061">
    <property type="entry name" value="NMDA RECEPTOR SYNAPTONUCLEAR SIGNALING AND NEURONAL MIGRATION FACTOR"/>
    <property type="match status" value="1"/>
</dbReference>
<name>A0A6G0IJB1_LARCR</name>
<dbReference type="Proteomes" id="UP000424527">
    <property type="component" value="Unassembled WGS sequence"/>
</dbReference>
<feature type="compositionally biased region" description="Low complexity" evidence="1">
    <location>
        <begin position="217"/>
        <end position="234"/>
    </location>
</feature>
<sequence>MGTAVSKRKNLRSDAISSVAAKVRAARAFGEYLSNTNPENRNGADHLLSDSFPGQNCDSPDVSRLHNNNLPPQSRCLSIAKPNQSTPSNPSAHPQPQVSTLQAQAPLGPSKRRLSVERSLSAEEPPGARGPEGSVVVKPAKVYTITKEGGMTLGGRGSEESLELEVLKGSREQSLSQGSVNQNPSCTSQPFATAACSSNHRSSHHRSNHHHVHQHHGGPPSSSQPLQSSGSASNIRDWGMRRGGSRDDYTPDCVACIRAPCQSQRSLDLDTSPRDGGKHRKKLERMYSEDKASTDDREDNPNSWFPKENMFSFQTATTTMQAAFRGIAERKRRKREQEAATMMERNFRKHLRMVGSRRMKVQTFADRRAKSFSRSWSDPTPVKPDSLHDSRDSGEIQTSSGTLDEGLDEDGDWEEEREMERVACEGDDFIPPKIMLISSKVPKAEYVPNIIRRDDPSIIPILYVSSIH</sequence>
<feature type="region of interest" description="Disordered" evidence="1">
    <location>
        <begin position="33"/>
        <end position="135"/>
    </location>
</feature>
<feature type="region of interest" description="Disordered" evidence="1">
    <location>
        <begin position="265"/>
        <end position="304"/>
    </location>
</feature>
<dbReference type="AlphaFoldDB" id="A0A6G0IJB1"/>
<feature type="compositionally biased region" description="Basic and acidic residues" evidence="1">
    <location>
        <begin position="385"/>
        <end position="394"/>
    </location>
</feature>
<feature type="compositionally biased region" description="Acidic residues" evidence="1">
    <location>
        <begin position="405"/>
        <end position="417"/>
    </location>
</feature>
<dbReference type="GO" id="GO:2001222">
    <property type="term" value="P:regulation of neuron migration"/>
    <property type="evidence" value="ECO:0007669"/>
    <property type="project" value="InterPro"/>
</dbReference>
<feature type="region of interest" description="Disordered" evidence="1">
    <location>
        <begin position="369"/>
        <end position="419"/>
    </location>
</feature>
<protein>
    <submittedName>
        <fullName evidence="2">NMDA receptor synaptonuclear signaling and neuronal migration factor</fullName>
    </submittedName>
</protein>
<evidence type="ECO:0000313" key="3">
    <source>
        <dbReference type="Proteomes" id="UP000424527"/>
    </source>
</evidence>
<reference evidence="2 3" key="1">
    <citation type="submission" date="2019-07" db="EMBL/GenBank/DDBJ databases">
        <title>Chromosome genome assembly for large yellow croaker.</title>
        <authorList>
            <person name="Xiao S."/>
        </authorList>
    </citation>
    <scope>NUCLEOTIDE SEQUENCE [LARGE SCALE GENOMIC DNA]</scope>
    <source>
        <strain evidence="2">JMULYC20181020</strain>
        <tissue evidence="2">Muscle</tissue>
    </source>
</reference>
<feature type="compositionally biased region" description="Basic residues" evidence="1">
    <location>
        <begin position="201"/>
        <end position="216"/>
    </location>
</feature>
<feature type="compositionally biased region" description="Polar residues" evidence="1">
    <location>
        <begin position="172"/>
        <end position="191"/>
    </location>
</feature>
<feature type="compositionally biased region" description="Basic and acidic residues" evidence="1">
    <location>
        <begin position="267"/>
        <end position="276"/>
    </location>
</feature>
<keyword evidence="2" id="KW-0675">Receptor</keyword>
<dbReference type="PROSITE" id="PS50096">
    <property type="entry name" value="IQ"/>
    <property type="match status" value="1"/>
</dbReference>
<dbReference type="InterPro" id="IPR033374">
    <property type="entry name" value="NSMF"/>
</dbReference>
<evidence type="ECO:0000256" key="1">
    <source>
        <dbReference type="SAM" id="MobiDB-lite"/>
    </source>
</evidence>
<dbReference type="GO" id="GO:0048168">
    <property type="term" value="P:regulation of neuronal synaptic plasticity"/>
    <property type="evidence" value="ECO:0007669"/>
    <property type="project" value="InterPro"/>
</dbReference>
<dbReference type="EMBL" id="REGW02000009">
    <property type="protein sequence ID" value="KAE8291599.1"/>
    <property type="molecule type" value="Genomic_DNA"/>
</dbReference>
<organism evidence="2 3">
    <name type="scientific">Larimichthys crocea</name>
    <name type="common">Large yellow croaker</name>
    <name type="synonym">Pseudosciaena crocea</name>
    <dbReference type="NCBI Taxonomy" id="215358"/>
    <lineage>
        <taxon>Eukaryota</taxon>
        <taxon>Metazoa</taxon>
        <taxon>Chordata</taxon>
        <taxon>Craniata</taxon>
        <taxon>Vertebrata</taxon>
        <taxon>Euteleostomi</taxon>
        <taxon>Actinopterygii</taxon>
        <taxon>Neopterygii</taxon>
        <taxon>Teleostei</taxon>
        <taxon>Neoteleostei</taxon>
        <taxon>Acanthomorphata</taxon>
        <taxon>Eupercaria</taxon>
        <taxon>Sciaenidae</taxon>
        <taxon>Larimichthys</taxon>
    </lineage>
</organism>
<proteinExistence type="predicted"/>
<keyword evidence="3" id="KW-1185">Reference proteome</keyword>
<gene>
    <name evidence="2" type="ORF">D5F01_LYC08955</name>
</gene>
<comment type="caution">
    <text evidence="2">The sequence shown here is derived from an EMBL/GenBank/DDBJ whole genome shotgun (WGS) entry which is preliminary data.</text>
</comment>
<accession>A0A6G0IJB1</accession>